<sequence length="529" mass="57106">MPELSPTRHLDTFTRDRILAVDPWPDLRLPGPWGGDFNAATLFVDGPAAAHPDRTALITDAGEWTYAEFAARVNRSARVLTEDLALRPGQRVLLRGRNGPWFAVWLHGVLKAGGVVVPVSARLRSAEIAQIVDICEASFILCDAADADITAAVPILTYPDDLDRLTSRRPDAFDTVATAADDVALLAFSSGTTGIPKATMHFHRDLAYLTHPARRDLMGVRPGTVIASNRPMTFPYALVGLCMMPLRYGATALARHFDDVAGFFAAVEECDARIVLSDPGSYRAAEAPPGGERAYYSCAEALSPAVARRWHERTGSVLRNALGVTEHLWLVTGAAPLGDRPGSVGVPLPRYDAAVFDAAGDPCGPGTPGRLGVRGPTGVRLIDPEQQRAAVHRGYTLTGDWAHLDADGYVWLYGRTDDMVKVRGILVAPAEIENVLLAHPAVSAAAALGLRDAERGDRMHAYVTLRPGADADAVIREVRSALDARLADYRRPERLQVLPEMPYGPTGKIDRKALRERSGLPLVGEEHDA</sequence>
<proteinExistence type="predicted"/>
<dbReference type="AlphaFoldDB" id="A0A9W6SE48"/>
<dbReference type="GO" id="GO:0016878">
    <property type="term" value="F:acid-thiol ligase activity"/>
    <property type="evidence" value="ECO:0007669"/>
    <property type="project" value="TreeGrafter"/>
</dbReference>
<dbReference type="Pfam" id="PF13193">
    <property type="entry name" value="AMP-binding_C"/>
    <property type="match status" value="1"/>
</dbReference>
<keyword evidence="1" id="KW-0436">Ligase</keyword>
<dbReference type="Gene3D" id="3.30.300.30">
    <property type="match status" value="1"/>
</dbReference>
<evidence type="ECO:0000313" key="5">
    <source>
        <dbReference type="Proteomes" id="UP001165074"/>
    </source>
</evidence>
<comment type="caution">
    <text evidence="4">The sequence shown here is derived from an EMBL/GenBank/DDBJ whole genome shotgun (WGS) entry which is preliminary data.</text>
</comment>
<dbReference type="GO" id="GO:0044550">
    <property type="term" value="P:secondary metabolite biosynthetic process"/>
    <property type="evidence" value="ECO:0007669"/>
    <property type="project" value="TreeGrafter"/>
</dbReference>
<dbReference type="PANTHER" id="PTHR43352:SF1">
    <property type="entry name" value="ANTHRANILATE--COA LIGASE"/>
    <property type="match status" value="1"/>
</dbReference>
<protein>
    <submittedName>
        <fullName evidence="4">Acetyl-CoA synthetase</fullName>
    </submittedName>
</protein>
<evidence type="ECO:0000313" key="4">
    <source>
        <dbReference type="EMBL" id="GLY92194.1"/>
    </source>
</evidence>
<dbReference type="RefSeq" id="WP_285584223.1">
    <property type="nucleotide sequence ID" value="NZ_BSTK01000026.1"/>
</dbReference>
<dbReference type="EMBL" id="BSTK01000026">
    <property type="protein sequence ID" value="GLY92194.1"/>
    <property type="molecule type" value="Genomic_DNA"/>
</dbReference>
<gene>
    <name evidence="4" type="primary">acs</name>
    <name evidence="4" type="ORF">Airi02_101220</name>
</gene>
<dbReference type="InterPro" id="IPR000873">
    <property type="entry name" value="AMP-dep_synth/lig_dom"/>
</dbReference>
<evidence type="ECO:0000259" key="3">
    <source>
        <dbReference type="Pfam" id="PF13193"/>
    </source>
</evidence>
<evidence type="ECO:0000259" key="2">
    <source>
        <dbReference type="Pfam" id="PF00501"/>
    </source>
</evidence>
<dbReference type="InterPro" id="IPR045851">
    <property type="entry name" value="AMP-bd_C_sf"/>
</dbReference>
<accession>A0A9W6SE48</accession>
<keyword evidence="5" id="KW-1185">Reference proteome</keyword>
<dbReference type="InterPro" id="IPR025110">
    <property type="entry name" value="AMP-bd_C"/>
</dbReference>
<evidence type="ECO:0000256" key="1">
    <source>
        <dbReference type="ARBA" id="ARBA00022598"/>
    </source>
</evidence>
<feature type="domain" description="AMP-dependent synthetase/ligase" evidence="2">
    <location>
        <begin position="48"/>
        <end position="377"/>
    </location>
</feature>
<dbReference type="InterPro" id="IPR020845">
    <property type="entry name" value="AMP-binding_CS"/>
</dbReference>
<name>A0A9W6SE48_9ACTN</name>
<dbReference type="Gene3D" id="3.40.50.12780">
    <property type="entry name" value="N-terminal domain of ligase-like"/>
    <property type="match status" value="1"/>
</dbReference>
<reference evidence="4" key="1">
    <citation type="submission" date="2023-03" db="EMBL/GenBank/DDBJ databases">
        <title>Actinoallomurus iriomotensis NBRC 103684.</title>
        <authorList>
            <person name="Ichikawa N."/>
            <person name="Sato H."/>
            <person name="Tonouchi N."/>
        </authorList>
    </citation>
    <scope>NUCLEOTIDE SEQUENCE</scope>
    <source>
        <strain evidence="4">NBRC 103684</strain>
    </source>
</reference>
<dbReference type="PANTHER" id="PTHR43352">
    <property type="entry name" value="ACETYL-COA SYNTHETASE"/>
    <property type="match status" value="1"/>
</dbReference>
<dbReference type="Proteomes" id="UP001165074">
    <property type="component" value="Unassembled WGS sequence"/>
</dbReference>
<dbReference type="InterPro" id="IPR042099">
    <property type="entry name" value="ANL_N_sf"/>
</dbReference>
<dbReference type="SUPFAM" id="SSF56801">
    <property type="entry name" value="Acetyl-CoA synthetase-like"/>
    <property type="match status" value="1"/>
</dbReference>
<dbReference type="PROSITE" id="PS00455">
    <property type="entry name" value="AMP_BINDING"/>
    <property type="match status" value="1"/>
</dbReference>
<feature type="domain" description="AMP-binding enzyme C-terminal" evidence="3">
    <location>
        <begin position="431"/>
        <end position="508"/>
    </location>
</feature>
<organism evidence="4 5">
    <name type="scientific">Actinoallomurus iriomotensis</name>
    <dbReference type="NCBI Taxonomy" id="478107"/>
    <lineage>
        <taxon>Bacteria</taxon>
        <taxon>Bacillati</taxon>
        <taxon>Actinomycetota</taxon>
        <taxon>Actinomycetes</taxon>
        <taxon>Streptosporangiales</taxon>
        <taxon>Thermomonosporaceae</taxon>
        <taxon>Actinoallomurus</taxon>
    </lineage>
</organism>
<dbReference type="Pfam" id="PF00501">
    <property type="entry name" value="AMP-binding"/>
    <property type="match status" value="1"/>
</dbReference>